<name>A0A7S2SSG6_9STRA</name>
<dbReference type="GO" id="GO:0005737">
    <property type="term" value="C:cytoplasm"/>
    <property type="evidence" value="ECO:0007669"/>
    <property type="project" value="TreeGrafter"/>
</dbReference>
<dbReference type="Gene3D" id="1.25.40.20">
    <property type="entry name" value="Ankyrin repeat-containing domain"/>
    <property type="match status" value="1"/>
</dbReference>
<protein>
    <submittedName>
        <fullName evidence="4">Uncharacterized protein</fullName>
    </submittedName>
</protein>
<dbReference type="PROSITE" id="PS50297">
    <property type="entry name" value="ANK_REP_REGION"/>
    <property type="match status" value="2"/>
</dbReference>
<dbReference type="PROSITE" id="PS50088">
    <property type="entry name" value="ANK_REPEAT"/>
    <property type="match status" value="2"/>
</dbReference>
<gene>
    <name evidence="4" type="ORF">RMAR1173_LOCUS17887</name>
</gene>
<dbReference type="AlphaFoldDB" id="A0A7S2SSG6"/>
<keyword evidence="2 3" id="KW-0040">ANK repeat</keyword>
<accession>A0A7S2SSG6</accession>
<dbReference type="PANTHER" id="PTHR24198:SF165">
    <property type="entry name" value="ANKYRIN REPEAT-CONTAINING PROTEIN-RELATED"/>
    <property type="match status" value="1"/>
</dbReference>
<dbReference type="Pfam" id="PF12796">
    <property type="entry name" value="Ank_2"/>
    <property type="match status" value="1"/>
</dbReference>
<dbReference type="EMBL" id="HBHJ01027043">
    <property type="protein sequence ID" value="CAD9706896.1"/>
    <property type="molecule type" value="Transcribed_RNA"/>
</dbReference>
<feature type="repeat" description="ANK" evidence="3">
    <location>
        <begin position="47"/>
        <end position="79"/>
    </location>
</feature>
<dbReference type="InterPro" id="IPR036770">
    <property type="entry name" value="Ankyrin_rpt-contain_sf"/>
</dbReference>
<dbReference type="SMART" id="SM00248">
    <property type="entry name" value="ANK"/>
    <property type="match status" value="3"/>
</dbReference>
<reference evidence="4" key="1">
    <citation type="submission" date="2021-01" db="EMBL/GenBank/DDBJ databases">
        <authorList>
            <person name="Corre E."/>
            <person name="Pelletier E."/>
            <person name="Niang G."/>
            <person name="Scheremetjew M."/>
            <person name="Finn R."/>
            <person name="Kale V."/>
            <person name="Holt S."/>
            <person name="Cochrane G."/>
            <person name="Meng A."/>
            <person name="Brown T."/>
            <person name="Cohen L."/>
        </authorList>
    </citation>
    <scope>NUCLEOTIDE SEQUENCE</scope>
    <source>
        <strain evidence="4">CCMP1243</strain>
    </source>
</reference>
<evidence type="ECO:0000256" key="2">
    <source>
        <dbReference type="ARBA" id="ARBA00023043"/>
    </source>
</evidence>
<proteinExistence type="predicted"/>
<evidence type="ECO:0000256" key="3">
    <source>
        <dbReference type="PROSITE-ProRule" id="PRU00023"/>
    </source>
</evidence>
<dbReference type="SUPFAM" id="SSF48403">
    <property type="entry name" value="Ankyrin repeat"/>
    <property type="match status" value="1"/>
</dbReference>
<evidence type="ECO:0000256" key="1">
    <source>
        <dbReference type="ARBA" id="ARBA00022737"/>
    </source>
</evidence>
<keyword evidence="1" id="KW-0677">Repeat</keyword>
<sequence length="222" mass="24223">MMSRVADVDCESDDGNRPLHLACRHGFAGIAEDLLEAGAAPNAVNANSETPLHMAARHNQPLPVRVLVRAGGDVDARRGYDQATPLCVCCLFNSETAAKALVRWGADLTPPALVQPSAQALSWGYHSLAAYLREVQEAGSFGAWLREPRLKLVKFRALLHSGRAELRPRHLFAHRSFSFLSGLDFDAPSTGYAGLLQFVFGSTTESYASENIFQLILSFWSP</sequence>
<dbReference type="InterPro" id="IPR002110">
    <property type="entry name" value="Ankyrin_rpt"/>
</dbReference>
<organism evidence="4">
    <name type="scientific">Rhizochromulina marina</name>
    <dbReference type="NCBI Taxonomy" id="1034831"/>
    <lineage>
        <taxon>Eukaryota</taxon>
        <taxon>Sar</taxon>
        <taxon>Stramenopiles</taxon>
        <taxon>Ochrophyta</taxon>
        <taxon>Dictyochophyceae</taxon>
        <taxon>Rhizochromulinales</taxon>
        <taxon>Rhizochromulina</taxon>
    </lineage>
</organism>
<feature type="repeat" description="ANK" evidence="3">
    <location>
        <begin position="14"/>
        <end position="46"/>
    </location>
</feature>
<evidence type="ECO:0000313" key="4">
    <source>
        <dbReference type="EMBL" id="CAD9706896.1"/>
    </source>
</evidence>
<dbReference type="PANTHER" id="PTHR24198">
    <property type="entry name" value="ANKYRIN REPEAT AND PROTEIN KINASE DOMAIN-CONTAINING PROTEIN"/>
    <property type="match status" value="1"/>
</dbReference>